<protein>
    <recommendedName>
        <fullName evidence="3">Lipoprotein</fullName>
    </recommendedName>
</protein>
<name>A0A1Z4BPL8_9FLAO</name>
<dbReference type="Proteomes" id="UP000197007">
    <property type="component" value="Chromosome"/>
</dbReference>
<evidence type="ECO:0008006" key="3">
    <source>
        <dbReference type="Google" id="ProtNLM"/>
    </source>
</evidence>
<dbReference type="AlphaFoldDB" id="A0A1Z4BPL8"/>
<dbReference type="PROSITE" id="PS51257">
    <property type="entry name" value="PROKAR_LIPOPROTEIN"/>
    <property type="match status" value="1"/>
</dbReference>
<accession>A0A1Z4BPL8</accession>
<evidence type="ECO:0000313" key="2">
    <source>
        <dbReference type="Proteomes" id="UP000197007"/>
    </source>
</evidence>
<organism evidence="1 2">
    <name type="scientific">Capnocytophaga endodontalis</name>
    <dbReference type="NCBI Taxonomy" id="2708117"/>
    <lineage>
        <taxon>Bacteria</taxon>
        <taxon>Pseudomonadati</taxon>
        <taxon>Bacteroidota</taxon>
        <taxon>Flavobacteriia</taxon>
        <taxon>Flavobacteriales</taxon>
        <taxon>Flavobacteriaceae</taxon>
        <taxon>Capnocytophaga</taxon>
    </lineage>
</organism>
<dbReference type="RefSeq" id="WP_088594253.1">
    <property type="nucleotide sequence ID" value="NZ_CP022022.1"/>
</dbReference>
<dbReference type="KEGG" id="capn:CBG49_09160"/>
<proteinExistence type="predicted"/>
<dbReference type="EMBL" id="CP022022">
    <property type="protein sequence ID" value="ASF43228.1"/>
    <property type="molecule type" value="Genomic_DNA"/>
</dbReference>
<gene>
    <name evidence="1" type="ORF">CBG49_09160</name>
</gene>
<evidence type="ECO:0000313" key="1">
    <source>
        <dbReference type="EMBL" id="ASF43228.1"/>
    </source>
</evidence>
<reference evidence="2" key="1">
    <citation type="submission" date="2017-06" db="EMBL/GenBank/DDBJ databases">
        <title>Complete genome sequence of Capnocytophaga sp. KCOM 1579 (=ChDC OS43) isolated from a human refractory periapical abscess lesion.</title>
        <authorList>
            <person name="Kook J.-K."/>
            <person name="Park S.-N."/>
            <person name="Lim Y.K."/>
            <person name="Roh H."/>
        </authorList>
    </citation>
    <scope>NUCLEOTIDE SEQUENCE [LARGE SCALE GENOMIC DNA]</scope>
    <source>
        <strain evidence="2">ChDC OS43</strain>
    </source>
</reference>
<sequence>MQFIIFRKVLFLFSILSFFLLGSSCDFLSKKKDANVIDTNKPITSTTDEKSTTSVIEEYPTDFPEQGNKMEDFVPKHWSAIIKVDGDLNKDGLTDTALIVEQENPNNISITEYNDTLNTNPRALLVLFKQENGTYKLAAKNDKGFIEPPKENSSLLDPLEEGDIDIKNNTLRLNFQYFFSAGSWYITNVEYVFRYQNSHFELIGVETNSFDRSTGEETIVSFNLSTNKLEITMGGNVFEENENNPKKETKTFMYNPKPILDNMEATAYLTILYNRDE</sequence>
<keyword evidence="2" id="KW-1185">Reference proteome</keyword>